<evidence type="ECO:0000313" key="3">
    <source>
        <dbReference type="Proteomes" id="UP000325743"/>
    </source>
</evidence>
<sequence length="132" mass="14123">MAELPLPDMHDLPFLAVLRCGRCQGMTFPAAAYGCRHCGAEPKDGATEQIPARGTLHNYVTVHAELVREVAVPFVVGEVDFGQGIREEVLLDVSGEAELVPGMTVRGILRNGAPGTEGFPLRFVPVPEEVSA</sequence>
<protein>
    <recommendedName>
        <fullName evidence="1">ChsH2 C-terminal OB-fold domain-containing protein</fullName>
    </recommendedName>
</protein>
<dbReference type="InterPro" id="IPR002878">
    <property type="entry name" value="ChsH2_C"/>
</dbReference>
<dbReference type="EMBL" id="CP032518">
    <property type="protein sequence ID" value="QEZ43638.1"/>
    <property type="molecule type" value="Genomic_DNA"/>
</dbReference>
<evidence type="ECO:0000313" key="2">
    <source>
        <dbReference type="EMBL" id="QEZ43638.1"/>
    </source>
</evidence>
<proteinExistence type="predicted"/>
<dbReference type="AlphaFoldDB" id="A0A5P3VCF1"/>
<gene>
    <name evidence="2" type="ORF">D2917_04900</name>
</gene>
<dbReference type="Pfam" id="PF01796">
    <property type="entry name" value="OB_ChsH2_C"/>
    <property type="match status" value="1"/>
</dbReference>
<dbReference type="SUPFAM" id="SSF50249">
    <property type="entry name" value="Nucleic acid-binding proteins"/>
    <property type="match status" value="1"/>
</dbReference>
<accession>A0A5P3VCF1</accession>
<name>A0A5P3VCF1_9BURK</name>
<organism evidence="2 3">
    <name type="scientific">Cupriavidus oxalaticus</name>
    <dbReference type="NCBI Taxonomy" id="96344"/>
    <lineage>
        <taxon>Bacteria</taxon>
        <taxon>Pseudomonadati</taxon>
        <taxon>Pseudomonadota</taxon>
        <taxon>Betaproteobacteria</taxon>
        <taxon>Burkholderiales</taxon>
        <taxon>Burkholderiaceae</taxon>
        <taxon>Cupriavidus</taxon>
    </lineage>
</organism>
<dbReference type="RefSeq" id="WP_151069766.1">
    <property type="nucleotide sequence ID" value="NZ_CP032518.1"/>
</dbReference>
<feature type="domain" description="ChsH2 C-terminal OB-fold" evidence="1">
    <location>
        <begin position="49"/>
        <end position="106"/>
    </location>
</feature>
<reference evidence="2 3" key="1">
    <citation type="submission" date="2018-09" db="EMBL/GenBank/DDBJ databases">
        <title>Complete genome sequence of Cupriavidus oxalaticus T2, a bacterium capable of phenol tolerance and degradation.</title>
        <authorList>
            <person name="Yan J."/>
        </authorList>
    </citation>
    <scope>NUCLEOTIDE SEQUENCE [LARGE SCALE GENOMIC DNA]</scope>
    <source>
        <strain evidence="2 3">T2</strain>
    </source>
</reference>
<dbReference type="Proteomes" id="UP000325743">
    <property type="component" value="Chromosome 1"/>
</dbReference>
<evidence type="ECO:0000259" key="1">
    <source>
        <dbReference type="Pfam" id="PF01796"/>
    </source>
</evidence>
<dbReference type="InterPro" id="IPR012340">
    <property type="entry name" value="NA-bd_OB-fold"/>
</dbReference>